<organism evidence="1 2">
    <name type="scientific">Carpinus fangiana</name>
    <dbReference type="NCBI Taxonomy" id="176857"/>
    <lineage>
        <taxon>Eukaryota</taxon>
        <taxon>Viridiplantae</taxon>
        <taxon>Streptophyta</taxon>
        <taxon>Embryophyta</taxon>
        <taxon>Tracheophyta</taxon>
        <taxon>Spermatophyta</taxon>
        <taxon>Magnoliopsida</taxon>
        <taxon>eudicotyledons</taxon>
        <taxon>Gunneridae</taxon>
        <taxon>Pentapetalae</taxon>
        <taxon>rosids</taxon>
        <taxon>fabids</taxon>
        <taxon>Fagales</taxon>
        <taxon>Betulaceae</taxon>
        <taxon>Carpinus</taxon>
    </lineage>
</organism>
<name>A0A5N6RVE3_9ROSI</name>
<dbReference type="Proteomes" id="UP000327013">
    <property type="component" value="Chromosome 8"/>
</dbReference>
<proteinExistence type="predicted"/>
<protein>
    <submittedName>
        <fullName evidence="1">Uncharacterized protein</fullName>
    </submittedName>
</protein>
<dbReference type="AlphaFoldDB" id="A0A5N6RVE3"/>
<dbReference type="EMBL" id="CM017328">
    <property type="protein sequence ID" value="KAE8124884.1"/>
    <property type="molecule type" value="Genomic_DNA"/>
</dbReference>
<keyword evidence="2" id="KW-1185">Reference proteome</keyword>
<evidence type="ECO:0000313" key="2">
    <source>
        <dbReference type="Proteomes" id="UP000327013"/>
    </source>
</evidence>
<accession>A0A5N6RVE3</accession>
<reference evidence="1 2" key="1">
    <citation type="submission" date="2019-06" db="EMBL/GenBank/DDBJ databases">
        <title>A chromosomal-level reference genome of Carpinus fangiana (Coryloideae, Betulaceae).</title>
        <authorList>
            <person name="Yang X."/>
            <person name="Wang Z."/>
            <person name="Zhang L."/>
            <person name="Hao G."/>
            <person name="Liu J."/>
            <person name="Yang Y."/>
        </authorList>
    </citation>
    <scope>NUCLEOTIDE SEQUENCE [LARGE SCALE GENOMIC DNA]</scope>
    <source>
        <strain evidence="1">Cfa_2016G</strain>
        <tissue evidence="1">Leaf</tissue>
    </source>
</reference>
<evidence type="ECO:0000313" key="1">
    <source>
        <dbReference type="EMBL" id="KAE8124884.1"/>
    </source>
</evidence>
<sequence length="102" mass="10430">MVGVAAVVGFGGSSHALIFDDLVWRLSEGCMASDLQLSATSDRVWSFGSLVVWVTGLAMIDQIYPEIDEAEICGSVTVVLEGLANGGAGASHPIGHGVAGEP</sequence>
<gene>
    <name evidence="1" type="ORF">FH972_019729</name>
</gene>